<keyword evidence="1" id="KW-0808">Transferase</keyword>
<accession>A0A3M7H9J3</accession>
<dbReference type="Proteomes" id="UP000281468">
    <property type="component" value="Unassembled WGS sequence"/>
</dbReference>
<reference evidence="9 10" key="1">
    <citation type="journal article" date="2018" name="BMC Genomics">
        <title>Genomic evidence for intraspecific hybridization in a clonal and extremely halotolerant yeast.</title>
        <authorList>
            <person name="Gostincar C."/>
            <person name="Stajich J.E."/>
            <person name="Zupancic J."/>
            <person name="Zalar P."/>
            <person name="Gunde-Cimerman N."/>
        </authorList>
    </citation>
    <scope>NUCLEOTIDE SEQUENCE [LARGE SCALE GENOMIC DNA]</scope>
    <source>
        <strain evidence="9 10">EXF-171</strain>
    </source>
</reference>
<evidence type="ECO:0000313" key="10">
    <source>
        <dbReference type="Proteomes" id="UP000281468"/>
    </source>
</evidence>
<evidence type="ECO:0000256" key="5">
    <source>
        <dbReference type="ARBA" id="ARBA00022786"/>
    </source>
</evidence>
<sequence length="636" mass="71387">MAHTPGECSVCCEPTIRPVLVVGDPVCSDCFNKHVRVKFIDALRFEHSYPVTWGDNRLKPQDFLEYLPSDFMTAWLEREKEYQIQPADRVYCQHQRTNNQTTEICNHFFGSKAETTGKTFDCPDCHRLTCGTCNEAIHGDQQKHTCQANGSATNSQDTFQGQKRGHDYQLCPDCGVGYWQADGCNVMRCETPSCYKHKIKFCFLCGEKASHYGGHFAPGQPCVMFGRPGPRGIYAPDRPRPDVRGVANRPRPQARHDVPGAAAGLEEQVAAARAELLQRMRRADERALQFDPFARLDAHQREIIADAQFEARHARREAARLEMMAERFGQQGQPEDAALRLFHAALANGHADDVQVHRGPMPRVDGLPPPGFHHPNLLFMPRPDMPRPDMPRPDMPRHDMPLPDIPRPDMPRADVRRAPRLPVLPRAPRADQGGQRGNEARAQPAQRPQGRGNWFVDRIANLRGRFARLFGEAIPDVPVRPGAAAEDEARGQNQQGAQRPNREMPPGVLEAMGRENRVLPLDGPMNLRPLRPRADANAARHLADANAAIHLALFPAAAVPDIIEEDFAMRQALLQEAQRDFAEAMRHLDDLPMQARHGLVDVLDDLHNLAGNLRRPVRVARRGNEGRRDGPAREEE</sequence>
<keyword evidence="6" id="KW-0862">Zinc</keyword>
<evidence type="ECO:0000256" key="4">
    <source>
        <dbReference type="ARBA" id="ARBA00022771"/>
    </source>
</evidence>
<comment type="caution">
    <text evidence="9">The sequence shown here is derived from an EMBL/GenBank/DDBJ whole genome shotgun (WGS) entry which is preliminary data.</text>
</comment>
<organism evidence="9 10">
    <name type="scientific">Hortaea werneckii</name>
    <name type="common">Black yeast</name>
    <name type="synonym">Cladosporium werneckii</name>
    <dbReference type="NCBI Taxonomy" id="91943"/>
    <lineage>
        <taxon>Eukaryota</taxon>
        <taxon>Fungi</taxon>
        <taxon>Dikarya</taxon>
        <taxon>Ascomycota</taxon>
        <taxon>Pezizomycotina</taxon>
        <taxon>Dothideomycetes</taxon>
        <taxon>Dothideomycetidae</taxon>
        <taxon>Mycosphaerellales</taxon>
        <taxon>Teratosphaeriaceae</taxon>
        <taxon>Hortaea</taxon>
    </lineage>
</organism>
<dbReference type="InterPro" id="IPR031127">
    <property type="entry name" value="E3_UB_ligase_RBR"/>
</dbReference>
<evidence type="ECO:0000256" key="3">
    <source>
        <dbReference type="ARBA" id="ARBA00022737"/>
    </source>
</evidence>
<keyword evidence="4" id="KW-0863">Zinc-finger</keyword>
<feature type="domain" description="RING-type" evidence="8">
    <location>
        <begin position="4"/>
        <end position="226"/>
    </location>
</feature>
<evidence type="ECO:0000259" key="8">
    <source>
        <dbReference type="PROSITE" id="PS51873"/>
    </source>
</evidence>
<keyword evidence="5" id="KW-0833">Ubl conjugation pathway</keyword>
<evidence type="ECO:0000256" key="2">
    <source>
        <dbReference type="ARBA" id="ARBA00022723"/>
    </source>
</evidence>
<evidence type="ECO:0000313" key="9">
    <source>
        <dbReference type="EMBL" id="RMZ09552.1"/>
    </source>
</evidence>
<dbReference type="InterPro" id="IPR044066">
    <property type="entry name" value="TRIAD_supradom"/>
</dbReference>
<evidence type="ECO:0000256" key="7">
    <source>
        <dbReference type="SAM" id="MobiDB-lite"/>
    </source>
</evidence>
<dbReference type="PROSITE" id="PS51873">
    <property type="entry name" value="TRIAD"/>
    <property type="match status" value="1"/>
</dbReference>
<dbReference type="GO" id="GO:0016567">
    <property type="term" value="P:protein ubiquitination"/>
    <property type="evidence" value="ECO:0007669"/>
    <property type="project" value="InterPro"/>
</dbReference>
<dbReference type="GO" id="GO:0008270">
    <property type="term" value="F:zinc ion binding"/>
    <property type="evidence" value="ECO:0007669"/>
    <property type="project" value="UniProtKB-KW"/>
</dbReference>
<keyword evidence="3" id="KW-0677">Repeat</keyword>
<dbReference type="EMBL" id="QWIQ01000078">
    <property type="protein sequence ID" value="RMZ09552.1"/>
    <property type="molecule type" value="Genomic_DNA"/>
</dbReference>
<dbReference type="GO" id="GO:0004842">
    <property type="term" value="F:ubiquitin-protein transferase activity"/>
    <property type="evidence" value="ECO:0007669"/>
    <property type="project" value="InterPro"/>
</dbReference>
<keyword evidence="2" id="KW-0479">Metal-binding</keyword>
<dbReference type="PANTHER" id="PTHR11685">
    <property type="entry name" value="RBR FAMILY RING FINGER AND IBR DOMAIN-CONTAINING"/>
    <property type="match status" value="1"/>
</dbReference>
<feature type="compositionally biased region" description="Basic and acidic residues" evidence="7">
    <location>
        <begin position="384"/>
        <end position="417"/>
    </location>
</feature>
<evidence type="ECO:0000256" key="6">
    <source>
        <dbReference type="ARBA" id="ARBA00022833"/>
    </source>
</evidence>
<feature type="region of interest" description="Disordered" evidence="7">
    <location>
        <begin position="483"/>
        <end position="504"/>
    </location>
</feature>
<dbReference type="AlphaFoldDB" id="A0A3M7H9J3"/>
<feature type="region of interest" description="Disordered" evidence="7">
    <location>
        <begin position="383"/>
        <end position="453"/>
    </location>
</feature>
<dbReference type="Gene3D" id="1.20.120.1750">
    <property type="match status" value="1"/>
</dbReference>
<name>A0A3M7H9J3_HORWE</name>
<protein>
    <recommendedName>
        <fullName evidence="8">RING-type domain-containing protein</fullName>
    </recommendedName>
</protein>
<proteinExistence type="predicted"/>
<gene>
    <name evidence="9" type="ORF">D0862_03566</name>
</gene>
<evidence type="ECO:0000256" key="1">
    <source>
        <dbReference type="ARBA" id="ARBA00022679"/>
    </source>
</evidence>
<dbReference type="SUPFAM" id="SSF57850">
    <property type="entry name" value="RING/U-box"/>
    <property type="match status" value="1"/>
</dbReference>